<feature type="transmembrane region" description="Helical" evidence="1">
    <location>
        <begin position="119"/>
        <end position="139"/>
    </location>
</feature>
<keyword evidence="3" id="KW-1185">Reference proteome</keyword>
<accession>A0ABQ5VDF4</accession>
<keyword evidence="1" id="KW-1133">Transmembrane helix</keyword>
<dbReference type="RefSeq" id="WP_284391523.1">
    <property type="nucleotide sequence ID" value="NZ_BSNK01000002.1"/>
</dbReference>
<evidence type="ECO:0000313" key="2">
    <source>
        <dbReference type="EMBL" id="GLQ24740.1"/>
    </source>
</evidence>
<evidence type="ECO:0000313" key="3">
    <source>
        <dbReference type="Proteomes" id="UP001161391"/>
    </source>
</evidence>
<dbReference type="Proteomes" id="UP001161391">
    <property type="component" value="Unassembled WGS sequence"/>
</dbReference>
<comment type="caution">
    <text evidence="2">The sequence shown here is derived from an EMBL/GenBank/DDBJ whole genome shotgun (WGS) entry which is preliminary data.</text>
</comment>
<evidence type="ECO:0000256" key="1">
    <source>
        <dbReference type="SAM" id="Phobius"/>
    </source>
</evidence>
<keyword evidence="1" id="KW-0472">Membrane</keyword>
<reference evidence="2" key="1">
    <citation type="journal article" date="2014" name="Int. J. Syst. Evol. Microbiol.">
        <title>Complete genome of a new Firmicutes species belonging to the dominant human colonic microbiota ('Ruminococcus bicirculans') reveals two chromosomes and a selective capacity to utilize plant glucans.</title>
        <authorList>
            <consortium name="NISC Comparative Sequencing Program"/>
            <person name="Wegmann U."/>
            <person name="Louis P."/>
            <person name="Goesmann A."/>
            <person name="Henrissat B."/>
            <person name="Duncan S.H."/>
            <person name="Flint H.J."/>
        </authorList>
    </citation>
    <scope>NUCLEOTIDE SEQUENCE</scope>
    <source>
        <strain evidence="2">NBRC 108219</strain>
    </source>
</reference>
<keyword evidence="1" id="KW-0812">Transmembrane</keyword>
<dbReference type="EMBL" id="BSNK01000002">
    <property type="protein sequence ID" value="GLQ24740.1"/>
    <property type="molecule type" value="Genomic_DNA"/>
</dbReference>
<name>A0ABQ5VDF4_9PROT</name>
<feature type="transmembrane region" description="Helical" evidence="1">
    <location>
        <begin position="7"/>
        <end position="29"/>
    </location>
</feature>
<dbReference type="InterPro" id="IPR013879">
    <property type="entry name" value="DUF1761"/>
</dbReference>
<feature type="transmembrane region" description="Helical" evidence="1">
    <location>
        <begin position="92"/>
        <end position="113"/>
    </location>
</feature>
<reference evidence="2" key="2">
    <citation type="submission" date="2023-01" db="EMBL/GenBank/DDBJ databases">
        <title>Draft genome sequence of Algimonas ampicilliniresistens strain NBRC 108219.</title>
        <authorList>
            <person name="Sun Q."/>
            <person name="Mori K."/>
        </authorList>
    </citation>
    <scope>NUCLEOTIDE SEQUENCE</scope>
    <source>
        <strain evidence="2">NBRC 108219</strain>
    </source>
</reference>
<sequence>MPKIFNTSWLAVIAATIAFFILGSLWYGLLFADPWQAASGVTEAMAEARMAEMGMAMWLFYALLITLAQAIGLLMVLNLAGVKRLPASLKTAFWLVITIVAPVLAYACIYTGYSLTGFLIDFGHMLVGYLIMAAIYSAFRGKDAVDA</sequence>
<gene>
    <name evidence="2" type="ORF">GCM10007853_26140</name>
</gene>
<feature type="transmembrane region" description="Helical" evidence="1">
    <location>
        <begin position="58"/>
        <end position="80"/>
    </location>
</feature>
<proteinExistence type="predicted"/>
<evidence type="ECO:0008006" key="4">
    <source>
        <dbReference type="Google" id="ProtNLM"/>
    </source>
</evidence>
<dbReference type="Pfam" id="PF08570">
    <property type="entry name" value="DUF1761"/>
    <property type="match status" value="1"/>
</dbReference>
<protein>
    <recommendedName>
        <fullName evidence="4">DUF1761 domain-containing protein</fullName>
    </recommendedName>
</protein>
<organism evidence="2 3">
    <name type="scientific">Algimonas ampicilliniresistens</name>
    <dbReference type="NCBI Taxonomy" id="1298735"/>
    <lineage>
        <taxon>Bacteria</taxon>
        <taxon>Pseudomonadati</taxon>
        <taxon>Pseudomonadota</taxon>
        <taxon>Alphaproteobacteria</taxon>
        <taxon>Maricaulales</taxon>
        <taxon>Robiginitomaculaceae</taxon>
        <taxon>Algimonas</taxon>
    </lineage>
</organism>